<proteinExistence type="predicted"/>
<dbReference type="Proteomes" id="UP000321793">
    <property type="component" value="Unassembled WGS sequence"/>
</dbReference>
<reference evidence="1 2" key="1">
    <citation type="submission" date="2019-07" db="EMBL/GenBank/DDBJ databases">
        <title>Whole genome shotgun sequence of Knoellia locipacati NBRC 109775.</title>
        <authorList>
            <person name="Hosoyama A."/>
            <person name="Uohara A."/>
            <person name="Ohji S."/>
            <person name="Ichikawa N."/>
        </authorList>
    </citation>
    <scope>NUCLEOTIDE SEQUENCE [LARGE SCALE GENOMIC DNA]</scope>
    <source>
        <strain evidence="1 2">NBRC 109775</strain>
    </source>
</reference>
<evidence type="ECO:0000313" key="1">
    <source>
        <dbReference type="EMBL" id="GEQ13639.1"/>
    </source>
</evidence>
<evidence type="ECO:0008006" key="3">
    <source>
        <dbReference type="Google" id="ProtNLM"/>
    </source>
</evidence>
<dbReference type="SUPFAM" id="SSF52402">
    <property type="entry name" value="Adenine nucleotide alpha hydrolases-like"/>
    <property type="match status" value="1"/>
</dbReference>
<protein>
    <recommendedName>
        <fullName evidence="3">Universal stress protein</fullName>
    </recommendedName>
</protein>
<sequence>MDPVRRRTRVLVVTHSAMPSNALLDAISARAVVGDAQIRLVILNPARAELHLLHPERHDKAFEAERVLLETLPLFEAAAGDRVIGSVSVRHDPVDAIEEVALGEPVDEILLALPVSPRSWPHPDRPRRLSRFEVPVTELPCPS</sequence>
<dbReference type="EMBL" id="BKBA01000008">
    <property type="protein sequence ID" value="GEQ13639.1"/>
    <property type="molecule type" value="Genomic_DNA"/>
</dbReference>
<organism evidence="1 2">
    <name type="scientific">Knoellia locipacati</name>
    <dbReference type="NCBI Taxonomy" id="882824"/>
    <lineage>
        <taxon>Bacteria</taxon>
        <taxon>Bacillati</taxon>
        <taxon>Actinomycetota</taxon>
        <taxon>Actinomycetes</taxon>
        <taxon>Micrococcales</taxon>
        <taxon>Intrasporangiaceae</taxon>
        <taxon>Knoellia</taxon>
    </lineage>
</organism>
<gene>
    <name evidence="1" type="ORF">KLO01_16860</name>
</gene>
<keyword evidence="2" id="KW-1185">Reference proteome</keyword>
<dbReference type="Gene3D" id="3.40.50.620">
    <property type="entry name" value="HUPs"/>
    <property type="match status" value="1"/>
</dbReference>
<evidence type="ECO:0000313" key="2">
    <source>
        <dbReference type="Proteomes" id="UP000321793"/>
    </source>
</evidence>
<name>A0A512T0D3_9MICO</name>
<comment type="caution">
    <text evidence="1">The sequence shown here is derived from an EMBL/GenBank/DDBJ whole genome shotgun (WGS) entry which is preliminary data.</text>
</comment>
<dbReference type="AlphaFoldDB" id="A0A512T0D3"/>
<dbReference type="InterPro" id="IPR014729">
    <property type="entry name" value="Rossmann-like_a/b/a_fold"/>
</dbReference>
<accession>A0A512T0D3</accession>